<dbReference type="PANTHER" id="PTHR43095:SF5">
    <property type="entry name" value="XYLULOSE KINASE"/>
    <property type="match status" value="1"/>
</dbReference>
<keyword evidence="7" id="KW-1185">Reference proteome</keyword>
<organism evidence="6 7">
    <name type="scientific">Sphaerotilus natans subsp. natans DSM 6575</name>
    <dbReference type="NCBI Taxonomy" id="1286631"/>
    <lineage>
        <taxon>Bacteria</taxon>
        <taxon>Pseudomonadati</taxon>
        <taxon>Pseudomonadota</taxon>
        <taxon>Betaproteobacteria</taxon>
        <taxon>Burkholderiales</taxon>
        <taxon>Sphaerotilaceae</taxon>
        <taxon>Sphaerotilus</taxon>
    </lineage>
</organism>
<feature type="domain" description="Carbohydrate kinase FGGY N-terminal" evidence="4">
    <location>
        <begin position="140"/>
        <end position="249"/>
    </location>
</feature>
<dbReference type="PATRIC" id="fig|1286631.3.peg.3582"/>
<dbReference type="RefSeq" id="WP_051632241.1">
    <property type="nucleotide sequence ID" value="NZ_AZRA01000118.1"/>
</dbReference>
<dbReference type="InterPro" id="IPR043129">
    <property type="entry name" value="ATPase_NBD"/>
</dbReference>
<dbReference type="InterPro" id="IPR018484">
    <property type="entry name" value="FGGY_N"/>
</dbReference>
<evidence type="ECO:0000256" key="3">
    <source>
        <dbReference type="ARBA" id="ARBA00022777"/>
    </source>
</evidence>
<sequence length="494" mass="52191">MTTTTDDRCTLVLDIGKSNARLVLIDAAGEVVARRSQASAGRHDATLDATVLDVEQLQAWLRRDIAGLPAPQRARIDRLSITTHGAAFCGLSGDGPDAQLALAPIDYEWDGYDAEFLAAERAEADPFDHTGSPALPMGLNAGRPLRWVQTRHPALWERARVWLPYAQYWAWWFSGVACSEVSSLGCHTGLWSPVERGPSAWARRTGLAERLAPLRAAWETVGRVRPALAAALGLPEGVRVLAGSHDSNACLARHLATAADATVVSTGTWCIVMAPGAPIDGLDAARDQLVNIAVDGRPVPTGRFMGGREFAAICGDSDPAWATVPALREVLAQGWTALPAFAEAGGPFVGQRGRVLRHGQPVEAGLAAVPAALRPALAALYCALMLAWMVEHLAAGARAETPVLLEGPLATNPAHVAALAALLAPRPLQVSTDPLEGTARGAWMLAHWPASPHAPAAPPVLPTADLQLAPALQALARQWQRHSELNRVESAAAG</sequence>
<dbReference type="GO" id="GO:0016301">
    <property type="term" value="F:kinase activity"/>
    <property type="evidence" value="ECO:0007669"/>
    <property type="project" value="UniProtKB-KW"/>
</dbReference>
<dbReference type="STRING" id="34103.SAMN05421778_1294"/>
<accession>A0A059KGW2</accession>
<dbReference type="GO" id="GO:0005975">
    <property type="term" value="P:carbohydrate metabolic process"/>
    <property type="evidence" value="ECO:0007669"/>
    <property type="project" value="InterPro"/>
</dbReference>
<reference evidence="6 7" key="1">
    <citation type="journal article" date="2014" name="FEMS Microbiol. Ecol.">
        <title>Sphaerotilus natans encrusted with nanoball-shaped Fe(III) oxide minerals formed by nitrate-reducing mixotrophic Fe(II) oxidation.</title>
        <authorList>
            <person name="Park S."/>
            <person name="Kim D.H."/>
            <person name="Lee J.H."/>
            <person name="Hur H.G."/>
        </authorList>
    </citation>
    <scope>NUCLEOTIDE SEQUENCE [LARGE SCALE GENOMIC DNA]</scope>
    <source>
        <strain evidence="6 7">DSM 6575</strain>
    </source>
</reference>
<proteinExistence type="inferred from homology"/>
<evidence type="ECO:0000256" key="2">
    <source>
        <dbReference type="ARBA" id="ARBA00022679"/>
    </source>
</evidence>
<dbReference type="Pfam" id="PF00370">
    <property type="entry name" value="FGGY_N"/>
    <property type="match status" value="1"/>
</dbReference>
<gene>
    <name evidence="6" type="ORF">X805_36780</name>
</gene>
<keyword evidence="3 6" id="KW-0418">Kinase</keyword>
<comment type="similarity">
    <text evidence="1">Belongs to the FGGY kinase family.</text>
</comment>
<dbReference type="eggNOG" id="COG1070">
    <property type="taxonomic scope" value="Bacteria"/>
</dbReference>
<dbReference type="Proteomes" id="UP000026714">
    <property type="component" value="Unassembled WGS sequence"/>
</dbReference>
<keyword evidence="2" id="KW-0808">Transferase</keyword>
<evidence type="ECO:0000313" key="7">
    <source>
        <dbReference type="Proteomes" id="UP000026714"/>
    </source>
</evidence>
<dbReference type="EMBL" id="AZRA01000118">
    <property type="protein sequence ID" value="KDB50691.1"/>
    <property type="molecule type" value="Genomic_DNA"/>
</dbReference>
<name>A0A059KGW2_9BURK</name>
<feature type="domain" description="Carbohydrate kinase FGGY C-terminal" evidence="5">
    <location>
        <begin position="259"/>
        <end position="448"/>
    </location>
</feature>
<dbReference type="SUPFAM" id="SSF53067">
    <property type="entry name" value="Actin-like ATPase domain"/>
    <property type="match status" value="1"/>
</dbReference>
<evidence type="ECO:0000259" key="5">
    <source>
        <dbReference type="Pfam" id="PF21546"/>
    </source>
</evidence>
<dbReference type="InterPro" id="IPR050406">
    <property type="entry name" value="FGGY_Carb_Kinase"/>
</dbReference>
<dbReference type="Gene3D" id="3.30.420.40">
    <property type="match status" value="2"/>
</dbReference>
<evidence type="ECO:0000256" key="1">
    <source>
        <dbReference type="ARBA" id="ARBA00009156"/>
    </source>
</evidence>
<comment type="caution">
    <text evidence="6">The sequence shown here is derived from an EMBL/GenBank/DDBJ whole genome shotgun (WGS) entry which is preliminary data.</text>
</comment>
<evidence type="ECO:0000259" key="4">
    <source>
        <dbReference type="Pfam" id="PF00370"/>
    </source>
</evidence>
<dbReference type="Pfam" id="PF21546">
    <property type="entry name" value="FGGY_C_2"/>
    <property type="match status" value="1"/>
</dbReference>
<evidence type="ECO:0000313" key="6">
    <source>
        <dbReference type="EMBL" id="KDB50691.1"/>
    </source>
</evidence>
<protein>
    <submittedName>
        <fullName evidence="6">Carbohydrate kinase FGGY</fullName>
    </submittedName>
</protein>
<dbReference type="PANTHER" id="PTHR43095">
    <property type="entry name" value="SUGAR KINASE"/>
    <property type="match status" value="1"/>
</dbReference>
<dbReference type="InterPro" id="IPR049382">
    <property type="entry name" value="FGGY_C_2"/>
</dbReference>
<dbReference type="AlphaFoldDB" id="A0A059KGW2"/>